<evidence type="ECO:0000313" key="2">
    <source>
        <dbReference type="Proteomes" id="UP000265566"/>
    </source>
</evidence>
<accession>A0A396HAF0</accession>
<name>A0A396HAF0_MEDTR</name>
<dbReference type="Proteomes" id="UP000265566">
    <property type="component" value="Chromosome 7"/>
</dbReference>
<reference evidence="2" key="1">
    <citation type="journal article" date="2018" name="Nat. Plants">
        <title>Whole-genome landscape of Medicago truncatula symbiotic genes.</title>
        <authorList>
            <person name="Pecrix Y."/>
            <person name="Staton S.E."/>
            <person name="Sallet E."/>
            <person name="Lelandais-Briere C."/>
            <person name="Moreau S."/>
            <person name="Carrere S."/>
            <person name="Blein T."/>
            <person name="Jardinaud M.F."/>
            <person name="Latrasse D."/>
            <person name="Zouine M."/>
            <person name="Zahm M."/>
            <person name="Kreplak J."/>
            <person name="Mayjonade B."/>
            <person name="Satge C."/>
            <person name="Perez M."/>
            <person name="Cauet S."/>
            <person name="Marande W."/>
            <person name="Chantry-Darmon C."/>
            <person name="Lopez-Roques C."/>
            <person name="Bouchez O."/>
            <person name="Berard A."/>
            <person name="Debelle F."/>
            <person name="Munos S."/>
            <person name="Bendahmane A."/>
            <person name="Berges H."/>
            <person name="Niebel A."/>
            <person name="Buitink J."/>
            <person name="Frugier F."/>
            <person name="Benhamed M."/>
            <person name="Crespi M."/>
            <person name="Gouzy J."/>
            <person name="Gamas P."/>
        </authorList>
    </citation>
    <scope>NUCLEOTIDE SEQUENCE [LARGE SCALE GENOMIC DNA]</scope>
    <source>
        <strain evidence="2">cv. Jemalong A17</strain>
    </source>
</reference>
<proteinExistence type="predicted"/>
<dbReference type="Gramene" id="rna44351">
    <property type="protein sequence ID" value="RHN49511.1"/>
    <property type="gene ID" value="gene44351"/>
</dbReference>
<gene>
    <name evidence="1" type="ORF">MtrunA17_Chr7g0275311</name>
</gene>
<comment type="caution">
    <text evidence="1">The sequence shown here is derived from an EMBL/GenBank/DDBJ whole genome shotgun (WGS) entry which is preliminary data.</text>
</comment>
<dbReference type="EMBL" id="PSQE01000007">
    <property type="protein sequence ID" value="RHN49511.1"/>
    <property type="molecule type" value="Genomic_DNA"/>
</dbReference>
<sequence>MLTNAKTDINSIWFDERLSHNPKSKTFFLCQASLHSPCIIGLDFCSNLLDILYLQNI</sequence>
<evidence type="ECO:0000313" key="1">
    <source>
        <dbReference type="EMBL" id="RHN49511.1"/>
    </source>
</evidence>
<protein>
    <submittedName>
        <fullName evidence="1">Uncharacterized protein</fullName>
    </submittedName>
</protein>
<organism evidence="1 2">
    <name type="scientific">Medicago truncatula</name>
    <name type="common">Barrel medic</name>
    <name type="synonym">Medicago tribuloides</name>
    <dbReference type="NCBI Taxonomy" id="3880"/>
    <lineage>
        <taxon>Eukaryota</taxon>
        <taxon>Viridiplantae</taxon>
        <taxon>Streptophyta</taxon>
        <taxon>Embryophyta</taxon>
        <taxon>Tracheophyta</taxon>
        <taxon>Spermatophyta</taxon>
        <taxon>Magnoliopsida</taxon>
        <taxon>eudicotyledons</taxon>
        <taxon>Gunneridae</taxon>
        <taxon>Pentapetalae</taxon>
        <taxon>rosids</taxon>
        <taxon>fabids</taxon>
        <taxon>Fabales</taxon>
        <taxon>Fabaceae</taxon>
        <taxon>Papilionoideae</taxon>
        <taxon>50 kb inversion clade</taxon>
        <taxon>NPAAA clade</taxon>
        <taxon>Hologalegina</taxon>
        <taxon>IRL clade</taxon>
        <taxon>Trifolieae</taxon>
        <taxon>Medicago</taxon>
    </lineage>
</organism>
<dbReference type="AlphaFoldDB" id="A0A396HAF0"/>